<evidence type="ECO:0000256" key="4">
    <source>
        <dbReference type="ARBA" id="ARBA00022989"/>
    </source>
</evidence>
<dbReference type="InterPro" id="IPR010070">
    <property type="entry name" value="YjcZ-like"/>
</dbReference>
<evidence type="ECO:0000256" key="1">
    <source>
        <dbReference type="ARBA" id="ARBA00004167"/>
    </source>
</evidence>
<reference evidence="6 7" key="1">
    <citation type="submission" date="2023-03" db="EMBL/GenBank/DDBJ databases">
        <title>Bacillus Genome Sequencing.</title>
        <authorList>
            <person name="Dunlap C."/>
        </authorList>
    </citation>
    <scope>NUCLEOTIDE SEQUENCE [LARGE SCALE GENOMIC DNA]</scope>
    <source>
        <strain evidence="6 7">B-14544</strain>
    </source>
</reference>
<comment type="caution">
    <text evidence="6">The sequence shown here is derived from an EMBL/GenBank/DDBJ whole genome shotgun (WGS) entry which is preliminary data.</text>
</comment>
<gene>
    <name evidence="6" type="primary">yjcZ</name>
    <name evidence="6" type="ORF">P4447_14380</name>
</gene>
<keyword evidence="3" id="KW-0812">Transmembrane</keyword>
<comment type="subcellular location">
    <subcellularLocation>
        <location evidence="1">Membrane</location>
        <topology evidence="1">Single-pass membrane protein</topology>
    </subcellularLocation>
</comment>
<organism evidence="6 7">
    <name type="scientific">Bacillus xiapuensis</name>
    <dbReference type="NCBI Taxonomy" id="2014075"/>
    <lineage>
        <taxon>Bacteria</taxon>
        <taxon>Bacillati</taxon>
        <taxon>Bacillota</taxon>
        <taxon>Bacilli</taxon>
        <taxon>Bacillales</taxon>
        <taxon>Bacillaceae</taxon>
        <taxon>Bacillus</taxon>
    </lineage>
</organism>
<comment type="similarity">
    <text evidence="2">Belongs to the SscA family.</text>
</comment>
<evidence type="ECO:0000256" key="5">
    <source>
        <dbReference type="ARBA" id="ARBA00023136"/>
    </source>
</evidence>
<dbReference type="Proteomes" id="UP001330749">
    <property type="component" value="Unassembled WGS sequence"/>
</dbReference>
<keyword evidence="4" id="KW-1133">Transmembrane helix</keyword>
<dbReference type="Pfam" id="PF09680">
    <property type="entry name" value="YjcZ_2"/>
    <property type="match status" value="1"/>
</dbReference>
<evidence type="ECO:0000256" key="2">
    <source>
        <dbReference type="ARBA" id="ARBA00010221"/>
    </source>
</evidence>
<keyword evidence="7" id="KW-1185">Reference proteome</keyword>
<protein>
    <submittedName>
        <fullName evidence="6">Sporulation protein YjcZ</fullName>
    </submittedName>
</protein>
<accession>A0ABU6NBK8</accession>
<proteinExistence type="inferred from homology"/>
<dbReference type="EMBL" id="JARMQG010000199">
    <property type="protein sequence ID" value="MED3563612.1"/>
    <property type="molecule type" value="Genomic_DNA"/>
</dbReference>
<evidence type="ECO:0000313" key="7">
    <source>
        <dbReference type="Proteomes" id="UP001330749"/>
    </source>
</evidence>
<evidence type="ECO:0000256" key="3">
    <source>
        <dbReference type="ARBA" id="ARBA00022692"/>
    </source>
</evidence>
<name>A0ABU6NBK8_9BACI</name>
<sequence length="14" mass="1510">MLFIPLIIVGAGCY</sequence>
<keyword evidence="5" id="KW-0472">Membrane</keyword>
<evidence type="ECO:0000313" key="6">
    <source>
        <dbReference type="EMBL" id="MED3563612.1"/>
    </source>
</evidence>